<sequence>MYALKVIKNNAYINKIFENEIKNMLLEEHPNIIKFYGITKFIDDKDENQIKYAFVLEYADSGTLSDYLHKNATKIEWELKLQFAIQLVNAVKWLRSHKIVHGDLHSNNVLIHQESLKLADFGLSKRIDQSTKSKTTSEVFGVVPYLDPECFILKDGTRKCKNEKSDVYSVGVLLWEISSERTPFQNFDEQVNLPSMIIEGLREKPIEGVHNRYISIYESKLINYNIFFLQ</sequence>
<dbReference type="Proteomes" id="UP000266673">
    <property type="component" value="Unassembled WGS sequence"/>
</dbReference>
<name>A0A397VVC7_9GLOM</name>
<keyword evidence="3" id="KW-1185">Reference proteome</keyword>
<dbReference type="InterPro" id="IPR050167">
    <property type="entry name" value="Ser_Thr_protein_kinase"/>
</dbReference>
<accession>A0A397VVC7</accession>
<proteinExistence type="predicted"/>
<dbReference type="InterPro" id="IPR001245">
    <property type="entry name" value="Ser-Thr/Tyr_kinase_cat_dom"/>
</dbReference>
<dbReference type="AlphaFoldDB" id="A0A397VVC7"/>
<dbReference type="OrthoDB" id="10261027at2759"/>
<dbReference type="PIRSF" id="PIRSF000654">
    <property type="entry name" value="Integrin-linked_kinase"/>
    <property type="match status" value="1"/>
</dbReference>
<evidence type="ECO:0000259" key="1">
    <source>
        <dbReference type="PROSITE" id="PS50011"/>
    </source>
</evidence>
<reference evidence="2 3" key="1">
    <citation type="submission" date="2018-06" db="EMBL/GenBank/DDBJ databases">
        <title>Comparative genomics reveals the genomic features of Rhizophagus irregularis, R. cerebriforme, R. diaphanum and Gigaspora rosea, and their symbiotic lifestyle signature.</title>
        <authorList>
            <person name="Morin E."/>
            <person name="San Clemente H."/>
            <person name="Chen E.C.H."/>
            <person name="De La Providencia I."/>
            <person name="Hainaut M."/>
            <person name="Kuo A."/>
            <person name="Kohler A."/>
            <person name="Murat C."/>
            <person name="Tang N."/>
            <person name="Roy S."/>
            <person name="Loubradou J."/>
            <person name="Henrissat B."/>
            <person name="Grigoriev I.V."/>
            <person name="Corradi N."/>
            <person name="Roux C."/>
            <person name="Martin F.M."/>
        </authorList>
    </citation>
    <scope>NUCLEOTIDE SEQUENCE [LARGE SCALE GENOMIC DNA]</scope>
    <source>
        <strain evidence="2 3">DAOM 194757</strain>
    </source>
</reference>
<dbReference type="GO" id="GO:0004672">
    <property type="term" value="F:protein kinase activity"/>
    <property type="evidence" value="ECO:0007669"/>
    <property type="project" value="InterPro"/>
</dbReference>
<dbReference type="InterPro" id="IPR000719">
    <property type="entry name" value="Prot_kinase_dom"/>
</dbReference>
<dbReference type="InterPro" id="IPR011009">
    <property type="entry name" value="Kinase-like_dom_sf"/>
</dbReference>
<organism evidence="2 3">
    <name type="scientific">Gigaspora rosea</name>
    <dbReference type="NCBI Taxonomy" id="44941"/>
    <lineage>
        <taxon>Eukaryota</taxon>
        <taxon>Fungi</taxon>
        <taxon>Fungi incertae sedis</taxon>
        <taxon>Mucoromycota</taxon>
        <taxon>Glomeromycotina</taxon>
        <taxon>Glomeromycetes</taxon>
        <taxon>Diversisporales</taxon>
        <taxon>Gigasporaceae</taxon>
        <taxon>Gigaspora</taxon>
    </lineage>
</organism>
<dbReference type="PANTHER" id="PTHR23257:SF770">
    <property type="entry name" value="STRESS-ACTIVATED PROTEIN KINASE ALPHA"/>
    <property type="match status" value="1"/>
</dbReference>
<keyword evidence="2" id="KW-0418">Kinase</keyword>
<comment type="caution">
    <text evidence="2">The sequence shown here is derived from an EMBL/GenBank/DDBJ whole genome shotgun (WGS) entry which is preliminary data.</text>
</comment>
<protein>
    <submittedName>
        <fullName evidence="2">Kinase-like domain-containing protein</fullName>
    </submittedName>
</protein>
<dbReference type="STRING" id="44941.A0A397VVC7"/>
<dbReference type="GO" id="GO:0007165">
    <property type="term" value="P:signal transduction"/>
    <property type="evidence" value="ECO:0007669"/>
    <property type="project" value="TreeGrafter"/>
</dbReference>
<gene>
    <name evidence="2" type="ORF">C2G38_760035</name>
</gene>
<keyword evidence="2" id="KW-0808">Transferase</keyword>
<feature type="domain" description="Protein kinase" evidence="1">
    <location>
        <begin position="1"/>
        <end position="230"/>
    </location>
</feature>
<evidence type="ECO:0000313" key="3">
    <source>
        <dbReference type="Proteomes" id="UP000266673"/>
    </source>
</evidence>
<dbReference type="SUPFAM" id="SSF56112">
    <property type="entry name" value="Protein kinase-like (PK-like)"/>
    <property type="match status" value="1"/>
</dbReference>
<evidence type="ECO:0000313" key="2">
    <source>
        <dbReference type="EMBL" id="RIB23973.1"/>
    </source>
</evidence>
<dbReference type="EMBL" id="QKWP01000236">
    <property type="protein sequence ID" value="RIB23973.1"/>
    <property type="molecule type" value="Genomic_DNA"/>
</dbReference>
<dbReference type="PANTHER" id="PTHR23257">
    <property type="entry name" value="SERINE-THREONINE PROTEIN KINASE"/>
    <property type="match status" value="1"/>
</dbReference>
<dbReference type="Gene3D" id="1.10.510.10">
    <property type="entry name" value="Transferase(Phosphotransferase) domain 1"/>
    <property type="match status" value="1"/>
</dbReference>
<dbReference type="Pfam" id="PF07714">
    <property type="entry name" value="PK_Tyr_Ser-Thr"/>
    <property type="match status" value="1"/>
</dbReference>
<dbReference type="GO" id="GO:0005737">
    <property type="term" value="C:cytoplasm"/>
    <property type="evidence" value="ECO:0007669"/>
    <property type="project" value="TreeGrafter"/>
</dbReference>
<dbReference type="GO" id="GO:0005524">
    <property type="term" value="F:ATP binding"/>
    <property type="evidence" value="ECO:0007669"/>
    <property type="project" value="InterPro"/>
</dbReference>
<dbReference type="PROSITE" id="PS50011">
    <property type="entry name" value="PROTEIN_KINASE_DOM"/>
    <property type="match status" value="1"/>
</dbReference>